<sequence>MTSMRNVFVIGVTAGELLMCFLGTKSHINQTRQGCTFFHEEQREMSAL</sequence>
<reference evidence="1" key="1">
    <citation type="submission" date="2014-11" db="EMBL/GenBank/DDBJ databases">
        <authorList>
            <person name="Amaro Gonzalez C."/>
        </authorList>
    </citation>
    <scope>NUCLEOTIDE SEQUENCE</scope>
</reference>
<organism evidence="1">
    <name type="scientific">Anguilla anguilla</name>
    <name type="common">European freshwater eel</name>
    <name type="synonym">Muraena anguilla</name>
    <dbReference type="NCBI Taxonomy" id="7936"/>
    <lineage>
        <taxon>Eukaryota</taxon>
        <taxon>Metazoa</taxon>
        <taxon>Chordata</taxon>
        <taxon>Craniata</taxon>
        <taxon>Vertebrata</taxon>
        <taxon>Euteleostomi</taxon>
        <taxon>Actinopterygii</taxon>
        <taxon>Neopterygii</taxon>
        <taxon>Teleostei</taxon>
        <taxon>Anguilliformes</taxon>
        <taxon>Anguillidae</taxon>
        <taxon>Anguilla</taxon>
    </lineage>
</organism>
<dbReference type="EMBL" id="GBXM01107773">
    <property type="protein sequence ID" value="JAH00804.1"/>
    <property type="molecule type" value="Transcribed_RNA"/>
</dbReference>
<dbReference type="AlphaFoldDB" id="A0A0E9P8I2"/>
<proteinExistence type="predicted"/>
<evidence type="ECO:0000313" key="1">
    <source>
        <dbReference type="EMBL" id="JAH00804.1"/>
    </source>
</evidence>
<protein>
    <submittedName>
        <fullName evidence="1">Uncharacterized protein</fullName>
    </submittedName>
</protein>
<accession>A0A0E9P8I2</accession>
<name>A0A0E9P8I2_ANGAN</name>
<reference evidence="1" key="2">
    <citation type="journal article" date="2015" name="Fish Shellfish Immunol.">
        <title>Early steps in the European eel (Anguilla anguilla)-Vibrio vulnificus interaction in the gills: Role of the RtxA13 toxin.</title>
        <authorList>
            <person name="Callol A."/>
            <person name="Pajuelo D."/>
            <person name="Ebbesson L."/>
            <person name="Teles M."/>
            <person name="MacKenzie S."/>
            <person name="Amaro C."/>
        </authorList>
    </citation>
    <scope>NUCLEOTIDE SEQUENCE</scope>
</reference>